<protein>
    <submittedName>
        <fullName evidence="1">Uncharacterized protein</fullName>
    </submittedName>
</protein>
<reference evidence="1 2" key="1">
    <citation type="submission" date="2019-02" db="EMBL/GenBank/DDBJ databases">
        <title>Genome sequencing of the rare red list fungi Dentipellis fragilis.</title>
        <authorList>
            <person name="Buettner E."/>
            <person name="Kellner H."/>
        </authorList>
    </citation>
    <scope>NUCLEOTIDE SEQUENCE [LARGE SCALE GENOMIC DNA]</scope>
    <source>
        <strain evidence="1 2">DSM 105465</strain>
    </source>
</reference>
<sequence length="73" mass="8098">MELCVVLPINSQAAWADSYRTGLLEALTRMSKLEILALVNSLPTAPEVFEDLREPNFTPETVVPAKNLEGLRD</sequence>
<accession>A0A4Y9XTN9</accession>
<gene>
    <name evidence="1" type="ORF">EVG20_g10122</name>
</gene>
<organism evidence="1 2">
    <name type="scientific">Dentipellis fragilis</name>
    <dbReference type="NCBI Taxonomy" id="205917"/>
    <lineage>
        <taxon>Eukaryota</taxon>
        <taxon>Fungi</taxon>
        <taxon>Dikarya</taxon>
        <taxon>Basidiomycota</taxon>
        <taxon>Agaricomycotina</taxon>
        <taxon>Agaricomycetes</taxon>
        <taxon>Russulales</taxon>
        <taxon>Hericiaceae</taxon>
        <taxon>Dentipellis</taxon>
    </lineage>
</organism>
<evidence type="ECO:0000313" key="1">
    <source>
        <dbReference type="EMBL" id="TFY53415.1"/>
    </source>
</evidence>
<keyword evidence="2" id="KW-1185">Reference proteome</keyword>
<dbReference type="Proteomes" id="UP000298327">
    <property type="component" value="Unassembled WGS sequence"/>
</dbReference>
<name>A0A4Y9XTN9_9AGAM</name>
<dbReference type="EMBL" id="SEOQ01001155">
    <property type="protein sequence ID" value="TFY53415.1"/>
    <property type="molecule type" value="Genomic_DNA"/>
</dbReference>
<evidence type="ECO:0000313" key="2">
    <source>
        <dbReference type="Proteomes" id="UP000298327"/>
    </source>
</evidence>
<dbReference type="AlphaFoldDB" id="A0A4Y9XTN9"/>
<proteinExistence type="predicted"/>
<comment type="caution">
    <text evidence="1">The sequence shown here is derived from an EMBL/GenBank/DDBJ whole genome shotgun (WGS) entry which is preliminary data.</text>
</comment>